<dbReference type="InterPro" id="IPR028082">
    <property type="entry name" value="Peripla_BP_I"/>
</dbReference>
<feature type="signal peptide" evidence="5">
    <location>
        <begin position="1"/>
        <end position="26"/>
    </location>
</feature>
<evidence type="ECO:0000313" key="8">
    <source>
        <dbReference type="Proteomes" id="UP000287171"/>
    </source>
</evidence>
<keyword evidence="3 5" id="KW-0732">Signal</keyword>
<feature type="domain" description="Leucine-binding protein" evidence="6">
    <location>
        <begin position="37"/>
        <end position="375"/>
    </location>
</feature>
<dbReference type="PANTHER" id="PTHR30483:SF6">
    <property type="entry name" value="PERIPLASMIC BINDING PROTEIN OF ABC TRANSPORTER FOR NATURAL AMINO ACIDS"/>
    <property type="match status" value="1"/>
</dbReference>
<organism evidence="7 8">
    <name type="scientific">Dictyobacter alpinus</name>
    <dbReference type="NCBI Taxonomy" id="2014873"/>
    <lineage>
        <taxon>Bacteria</taxon>
        <taxon>Bacillati</taxon>
        <taxon>Chloroflexota</taxon>
        <taxon>Ktedonobacteria</taxon>
        <taxon>Ktedonobacterales</taxon>
        <taxon>Dictyobacteraceae</taxon>
        <taxon>Dictyobacter</taxon>
    </lineage>
</organism>
<evidence type="ECO:0000313" key="7">
    <source>
        <dbReference type="EMBL" id="GCE25164.1"/>
    </source>
</evidence>
<dbReference type="PRINTS" id="PR00337">
    <property type="entry name" value="LEUILEVALBP"/>
</dbReference>
<evidence type="ECO:0000256" key="2">
    <source>
        <dbReference type="ARBA" id="ARBA00022448"/>
    </source>
</evidence>
<sequence length="382" mass="41172">MTTRRQFLIRAATAVGMLTLAGCGLAPSTAAVSSDAITFGVSGPFTGDNAEYGQTWKKAWAMVLDEVNSKGGINGRKIELNYQDSQADPKQSVLVAQKFASDPTILAELGDFASPASMAASSIYQRAGLVQFGFTNSHPKFTSGGDHMFSTSVTQSVAAVDMAKRSINELKGTKQAVLYLNTDWGNTTAGIYINKAKSLGIDIVLEKNYLSTEKDFRALLLQVKAANPNLIALHSYYNDAALIVQQARLVGITAPIFADGSAYSPQFISLAGNAANGVILTAEFLPTDPRPEVQTFVKAYKKRYQTIPDGFAEGAYDALHVLIWAVKQGGATREGIFHALKSGKDIPSLQYGPFQFGPDRRVAQYKSYLVTVQNGQFVPWNG</sequence>
<name>A0A402B1D4_9CHLR</name>
<dbReference type="Proteomes" id="UP000287171">
    <property type="component" value="Unassembled WGS sequence"/>
</dbReference>
<dbReference type="InterPro" id="IPR028081">
    <property type="entry name" value="Leu-bd"/>
</dbReference>
<dbReference type="PANTHER" id="PTHR30483">
    <property type="entry name" value="LEUCINE-SPECIFIC-BINDING PROTEIN"/>
    <property type="match status" value="1"/>
</dbReference>
<accession>A0A402B1D4</accession>
<gene>
    <name evidence="7" type="ORF">KDA_06480</name>
</gene>
<comment type="caution">
    <text evidence="7">The sequence shown here is derived from an EMBL/GenBank/DDBJ whole genome shotgun (WGS) entry which is preliminary data.</text>
</comment>
<evidence type="ECO:0000256" key="4">
    <source>
        <dbReference type="ARBA" id="ARBA00022970"/>
    </source>
</evidence>
<dbReference type="PROSITE" id="PS51318">
    <property type="entry name" value="TAT"/>
    <property type="match status" value="1"/>
</dbReference>
<dbReference type="GO" id="GO:0006865">
    <property type="term" value="P:amino acid transport"/>
    <property type="evidence" value="ECO:0007669"/>
    <property type="project" value="UniProtKB-KW"/>
</dbReference>
<dbReference type="EMBL" id="BIFT01000001">
    <property type="protein sequence ID" value="GCE25164.1"/>
    <property type="molecule type" value="Genomic_DNA"/>
</dbReference>
<evidence type="ECO:0000256" key="3">
    <source>
        <dbReference type="ARBA" id="ARBA00022729"/>
    </source>
</evidence>
<keyword evidence="4" id="KW-0029">Amino-acid transport</keyword>
<evidence type="ECO:0000256" key="5">
    <source>
        <dbReference type="SAM" id="SignalP"/>
    </source>
</evidence>
<evidence type="ECO:0000259" key="6">
    <source>
        <dbReference type="Pfam" id="PF13458"/>
    </source>
</evidence>
<dbReference type="Pfam" id="PF13458">
    <property type="entry name" value="Peripla_BP_6"/>
    <property type="match status" value="1"/>
</dbReference>
<dbReference type="InterPro" id="IPR000709">
    <property type="entry name" value="Leu_Ile_Val-bd"/>
</dbReference>
<dbReference type="RefSeq" id="WP_218027411.1">
    <property type="nucleotide sequence ID" value="NZ_BIFT01000001.1"/>
</dbReference>
<dbReference type="AlphaFoldDB" id="A0A402B1D4"/>
<dbReference type="InterPro" id="IPR006311">
    <property type="entry name" value="TAT_signal"/>
</dbReference>
<dbReference type="PROSITE" id="PS51257">
    <property type="entry name" value="PROKAR_LIPOPROTEIN"/>
    <property type="match status" value="1"/>
</dbReference>
<keyword evidence="2" id="KW-0813">Transport</keyword>
<evidence type="ECO:0000256" key="1">
    <source>
        <dbReference type="ARBA" id="ARBA00010062"/>
    </source>
</evidence>
<dbReference type="SUPFAM" id="SSF53822">
    <property type="entry name" value="Periplasmic binding protein-like I"/>
    <property type="match status" value="1"/>
</dbReference>
<dbReference type="InterPro" id="IPR051010">
    <property type="entry name" value="BCAA_transport"/>
</dbReference>
<comment type="similarity">
    <text evidence="1">Belongs to the leucine-binding protein family.</text>
</comment>
<reference evidence="8" key="1">
    <citation type="submission" date="2018-12" db="EMBL/GenBank/DDBJ databases">
        <title>Tengunoibacter tsumagoiensis gen. nov., sp. nov., Dictyobacter kobayashii sp. nov., D. alpinus sp. nov., and D. joshuensis sp. nov. and description of Dictyobacteraceae fam. nov. within the order Ktedonobacterales isolated from Tengu-no-mugimeshi.</title>
        <authorList>
            <person name="Wang C.M."/>
            <person name="Zheng Y."/>
            <person name="Sakai Y."/>
            <person name="Toyoda A."/>
            <person name="Minakuchi Y."/>
            <person name="Abe K."/>
            <person name="Yokota A."/>
            <person name="Yabe S."/>
        </authorList>
    </citation>
    <scope>NUCLEOTIDE SEQUENCE [LARGE SCALE GENOMIC DNA]</scope>
    <source>
        <strain evidence="8">Uno16</strain>
    </source>
</reference>
<proteinExistence type="inferred from homology"/>
<protein>
    <submittedName>
        <fullName evidence="7">ABC transporter substrate-binding protein</fullName>
    </submittedName>
</protein>
<keyword evidence="8" id="KW-1185">Reference proteome</keyword>
<dbReference type="CDD" id="cd06349">
    <property type="entry name" value="PBP1_ABC_HAAT-like"/>
    <property type="match status" value="1"/>
</dbReference>
<dbReference type="Gene3D" id="3.40.50.2300">
    <property type="match status" value="2"/>
</dbReference>
<feature type="chain" id="PRO_5019552108" evidence="5">
    <location>
        <begin position="27"/>
        <end position="382"/>
    </location>
</feature>